<dbReference type="InterPro" id="IPR020568">
    <property type="entry name" value="Ribosomal_Su5_D2-typ_SF"/>
</dbReference>
<proteinExistence type="predicted"/>
<keyword evidence="1" id="KW-0808">Transferase</keyword>
<gene>
    <name evidence="1" type="ORF">H9I45_13560</name>
</gene>
<reference evidence="1 2" key="1">
    <citation type="journal article" date="2016" name="Int. J. Syst. Evol. Microbiol.">
        <title>Polaribacter haliotis sp. nov., isolated from the gut of abalone Haliotis discus hannai.</title>
        <authorList>
            <person name="Kim Y.O."/>
            <person name="Park I.S."/>
            <person name="Park S."/>
            <person name="Nam B.H."/>
            <person name="Park J.M."/>
            <person name="Kim D.G."/>
            <person name="Yoon J.H."/>
        </authorList>
    </citation>
    <scope>NUCLEOTIDE SEQUENCE [LARGE SCALE GENOMIC DNA]</scope>
    <source>
        <strain evidence="1 2">KCTC 52418</strain>
    </source>
</reference>
<dbReference type="InterPro" id="IPR047765">
    <property type="entry name" value="GHMP_GYDIA-like"/>
</dbReference>
<dbReference type="KEGG" id="phal:H9I45_13560"/>
<dbReference type="GO" id="GO:0016301">
    <property type="term" value="F:kinase activity"/>
    <property type="evidence" value="ECO:0007669"/>
    <property type="project" value="UniProtKB-KW"/>
</dbReference>
<accession>A0A7L8AEB5</accession>
<sequence>MTKTTILKNYYSNGKLLLTGEYLVLDGAKSLALPTKFGQNLIVEKIKEPEIIWGSFTSKGECWFEAIFDLKKLRLISATFNSDKEGSADIIAETLLDILKEAKNMNPKFLETENGFLVKTELTFPRDWGLGSSSTLINSIASWANVDAFQLLWNSFKGSGYDIACAQNDTPIFYQIKRDFSTSLEMTPKVEQVEFNPSFKENLFFVHLNQKQDSKEGIAKFRESGDDYQKEIERISAISDEFLEAKSILEFNKLIIEHEQIISSIIKLKPVKEKLFPDYFGEIKSLGAWGGDFVMVTGNSTTPAYFKNKGFQTILSYSEMIKPTLILPKGGNSNVS</sequence>
<dbReference type="OrthoDB" id="5288719at2"/>
<dbReference type="SUPFAM" id="SSF54211">
    <property type="entry name" value="Ribosomal protein S5 domain 2-like"/>
    <property type="match status" value="1"/>
</dbReference>
<dbReference type="Gene3D" id="3.30.230.10">
    <property type="match status" value="1"/>
</dbReference>
<evidence type="ECO:0000313" key="2">
    <source>
        <dbReference type="Proteomes" id="UP000516764"/>
    </source>
</evidence>
<protein>
    <submittedName>
        <fullName evidence="1">GHMP kinase</fullName>
    </submittedName>
</protein>
<dbReference type="AlphaFoldDB" id="A0A7L8AEB5"/>
<dbReference type="InterPro" id="IPR014721">
    <property type="entry name" value="Ribsml_uS5_D2-typ_fold_subgr"/>
</dbReference>
<dbReference type="NCBIfam" id="NF040656">
    <property type="entry name" value="GHMP_GYDIA"/>
    <property type="match status" value="1"/>
</dbReference>
<dbReference type="EMBL" id="CP061813">
    <property type="protein sequence ID" value="QOD60358.1"/>
    <property type="molecule type" value="Genomic_DNA"/>
</dbReference>
<name>A0A7L8AEB5_9FLAO</name>
<evidence type="ECO:0000313" key="1">
    <source>
        <dbReference type="EMBL" id="QOD60358.1"/>
    </source>
</evidence>
<dbReference type="Proteomes" id="UP000516764">
    <property type="component" value="Chromosome"/>
</dbReference>
<organism evidence="1 2">
    <name type="scientific">Polaribacter haliotis</name>
    <dbReference type="NCBI Taxonomy" id="1888915"/>
    <lineage>
        <taxon>Bacteria</taxon>
        <taxon>Pseudomonadati</taxon>
        <taxon>Bacteroidota</taxon>
        <taxon>Flavobacteriia</taxon>
        <taxon>Flavobacteriales</taxon>
        <taxon>Flavobacteriaceae</taxon>
    </lineage>
</organism>
<keyword evidence="2" id="KW-1185">Reference proteome</keyword>
<keyword evidence="1" id="KW-0418">Kinase</keyword>